<evidence type="ECO:0000259" key="5">
    <source>
        <dbReference type="PROSITE" id="PS50977"/>
    </source>
</evidence>
<organism evidence="6 7">
    <name type="scientific">Nocardia terrae</name>
    <dbReference type="NCBI Taxonomy" id="2675851"/>
    <lineage>
        <taxon>Bacteria</taxon>
        <taxon>Bacillati</taxon>
        <taxon>Actinomycetota</taxon>
        <taxon>Actinomycetes</taxon>
        <taxon>Mycobacteriales</taxon>
        <taxon>Nocardiaceae</taxon>
        <taxon>Nocardia</taxon>
    </lineage>
</organism>
<dbReference type="RefSeq" id="WP_328602342.1">
    <property type="nucleotide sequence ID" value="NZ_WRPP01000005.1"/>
</dbReference>
<keyword evidence="2 4" id="KW-0238">DNA-binding</keyword>
<dbReference type="Pfam" id="PF17932">
    <property type="entry name" value="TetR_C_24"/>
    <property type="match status" value="1"/>
</dbReference>
<feature type="domain" description="HTH tetR-type" evidence="5">
    <location>
        <begin position="1"/>
        <end position="61"/>
    </location>
</feature>
<dbReference type="Gene3D" id="1.10.10.60">
    <property type="entry name" value="Homeodomain-like"/>
    <property type="match status" value="1"/>
</dbReference>
<dbReference type="InterPro" id="IPR009057">
    <property type="entry name" value="Homeodomain-like_sf"/>
</dbReference>
<dbReference type="InterPro" id="IPR036271">
    <property type="entry name" value="Tet_transcr_reg_TetR-rel_C_sf"/>
</dbReference>
<keyword evidence="3" id="KW-0804">Transcription</keyword>
<dbReference type="PANTHER" id="PTHR30055:SF234">
    <property type="entry name" value="HTH-TYPE TRANSCRIPTIONAL REGULATOR BETI"/>
    <property type="match status" value="1"/>
</dbReference>
<keyword evidence="1" id="KW-0805">Transcription regulation</keyword>
<comment type="caution">
    <text evidence="6">The sequence shown here is derived from an EMBL/GenBank/DDBJ whole genome shotgun (WGS) entry which is preliminary data.</text>
</comment>
<sequence length="190" mass="21145">MNREQRILEAAEKLFSERSFDGIGVDAIGKEAGVTGSAIYRHFSNKDEILSVLFDQATDALLVRISEPLEDPRAELERLITAHVEFAVSHSRLAGIWAREQRALTETHQRNLARRQRRYTDRWIDALDRCYPGHPREDLVSTVRALHSLITSDATRPSGGKRAPQLQALLTNLALAAVEGLAQPAIEAVG</sequence>
<dbReference type="SUPFAM" id="SSF46689">
    <property type="entry name" value="Homeodomain-like"/>
    <property type="match status" value="1"/>
</dbReference>
<evidence type="ECO:0000256" key="2">
    <source>
        <dbReference type="ARBA" id="ARBA00023125"/>
    </source>
</evidence>
<dbReference type="Gene3D" id="1.10.357.10">
    <property type="entry name" value="Tetracycline Repressor, domain 2"/>
    <property type="match status" value="1"/>
</dbReference>
<dbReference type="EMBL" id="WRPP01000005">
    <property type="protein sequence ID" value="MVU80801.1"/>
    <property type="molecule type" value="Genomic_DNA"/>
</dbReference>
<evidence type="ECO:0000256" key="4">
    <source>
        <dbReference type="PROSITE-ProRule" id="PRU00335"/>
    </source>
</evidence>
<evidence type="ECO:0000256" key="1">
    <source>
        <dbReference type="ARBA" id="ARBA00023015"/>
    </source>
</evidence>
<dbReference type="SUPFAM" id="SSF48498">
    <property type="entry name" value="Tetracyclin repressor-like, C-terminal domain"/>
    <property type="match status" value="1"/>
</dbReference>
<dbReference type="InterPro" id="IPR041490">
    <property type="entry name" value="KstR2_TetR_C"/>
</dbReference>
<evidence type="ECO:0000313" key="6">
    <source>
        <dbReference type="EMBL" id="MVU80801.1"/>
    </source>
</evidence>
<dbReference type="GO" id="GO:0003700">
    <property type="term" value="F:DNA-binding transcription factor activity"/>
    <property type="evidence" value="ECO:0007669"/>
    <property type="project" value="TreeGrafter"/>
</dbReference>
<accession>A0A7K1V2N8</accession>
<dbReference type="PRINTS" id="PR00455">
    <property type="entry name" value="HTHTETR"/>
</dbReference>
<evidence type="ECO:0000256" key="3">
    <source>
        <dbReference type="ARBA" id="ARBA00023163"/>
    </source>
</evidence>
<dbReference type="PANTHER" id="PTHR30055">
    <property type="entry name" value="HTH-TYPE TRANSCRIPTIONAL REGULATOR RUTR"/>
    <property type="match status" value="1"/>
</dbReference>
<dbReference type="AlphaFoldDB" id="A0A7K1V2N8"/>
<dbReference type="InterPro" id="IPR001647">
    <property type="entry name" value="HTH_TetR"/>
</dbReference>
<evidence type="ECO:0000313" key="7">
    <source>
        <dbReference type="Proteomes" id="UP000466794"/>
    </source>
</evidence>
<dbReference type="GO" id="GO:0000976">
    <property type="term" value="F:transcription cis-regulatory region binding"/>
    <property type="evidence" value="ECO:0007669"/>
    <property type="project" value="TreeGrafter"/>
</dbReference>
<keyword evidence="7" id="KW-1185">Reference proteome</keyword>
<feature type="DNA-binding region" description="H-T-H motif" evidence="4">
    <location>
        <begin position="24"/>
        <end position="43"/>
    </location>
</feature>
<proteinExistence type="predicted"/>
<reference evidence="6 7" key="1">
    <citation type="submission" date="2019-12" db="EMBL/GenBank/DDBJ databases">
        <title>Nocardia sp. nov. ET3-3 isolated from soil.</title>
        <authorList>
            <person name="Kanchanasin P."/>
            <person name="Tanasupawat S."/>
            <person name="Yuki M."/>
            <person name="Kudo T."/>
        </authorList>
    </citation>
    <scope>NUCLEOTIDE SEQUENCE [LARGE SCALE GENOMIC DNA]</scope>
    <source>
        <strain evidence="6 7">ET3-3</strain>
    </source>
</reference>
<gene>
    <name evidence="6" type="ORF">GPX89_26550</name>
</gene>
<name>A0A7K1V2N8_9NOCA</name>
<dbReference type="PROSITE" id="PS50977">
    <property type="entry name" value="HTH_TETR_2"/>
    <property type="match status" value="1"/>
</dbReference>
<protein>
    <submittedName>
        <fullName evidence="6">TetR family transcriptional regulator</fullName>
    </submittedName>
</protein>
<dbReference type="Pfam" id="PF00440">
    <property type="entry name" value="TetR_N"/>
    <property type="match status" value="1"/>
</dbReference>
<dbReference type="InterPro" id="IPR050109">
    <property type="entry name" value="HTH-type_TetR-like_transc_reg"/>
</dbReference>
<dbReference type="Proteomes" id="UP000466794">
    <property type="component" value="Unassembled WGS sequence"/>
</dbReference>